<evidence type="ECO:0000313" key="2">
    <source>
        <dbReference type="Proteomes" id="UP000245711"/>
    </source>
</evidence>
<name>A0A2S2C2T0_9NOCA</name>
<dbReference type="KEGG" id="roz:CBI38_30290"/>
<keyword evidence="2" id="KW-1185">Reference proteome</keyword>
<dbReference type="AlphaFoldDB" id="A0A2S2C2T0"/>
<dbReference type="EMBL" id="CP021354">
    <property type="protein sequence ID" value="AWK75206.1"/>
    <property type="molecule type" value="Genomic_DNA"/>
</dbReference>
<reference evidence="1 2" key="1">
    <citation type="submission" date="2017-05" db="EMBL/GenBank/DDBJ databases">
        <title>Isolation of Rhodococcus sp. S2-17 biodegrading of BP-3.</title>
        <authorList>
            <person name="Lee Y."/>
            <person name="Kim K.H."/>
            <person name="Chun B.H."/>
            <person name="Jung H.S."/>
            <person name="Jeon C.O."/>
        </authorList>
    </citation>
    <scope>NUCLEOTIDE SEQUENCE [LARGE SCALE GENOMIC DNA]</scope>
    <source>
        <strain evidence="1 2">S2-17</strain>
    </source>
</reference>
<sequence length="113" mass="12496">MNTEQRKPNDSVIDVSGDLFASMFSLDLGDGDVDYDAVERIHDGEFGEWTLAAARSGLFPPHAVEALQQSWQKAPRSLLDALLTDADEMTRKRCNIIWAGLDEASSFDTAEYA</sequence>
<dbReference type="OrthoDB" id="4554356at2"/>
<dbReference type="Proteomes" id="UP000245711">
    <property type="component" value="Chromosome"/>
</dbReference>
<protein>
    <submittedName>
        <fullName evidence="1">Uncharacterized protein</fullName>
    </submittedName>
</protein>
<dbReference type="RefSeq" id="WP_109334719.1">
    <property type="nucleotide sequence ID" value="NZ_CP021354.1"/>
</dbReference>
<organism evidence="1 2">
    <name type="scientific">Rhodococcus oxybenzonivorans</name>
    <dbReference type="NCBI Taxonomy" id="1990687"/>
    <lineage>
        <taxon>Bacteria</taxon>
        <taxon>Bacillati</taxon>
        <taxon>Actinomycetota</taxon>
        <taxon>Actinomycetes</taxon>
        <taxon>Mycobacteriales</taxon>
        <taxon>Nocardiaceae</taxon>
        <taxon>Rhodococcus</taxon>
    </lineage>
</organism>
<evidence type="ECO:0000313" key="1">
    <source>
        <dbReference type="EMBL" id="AWK75206.1"/>
    </source>
</evidence>
<accession>A0A2S2C2T0</accession>
<proteinExistence type="predicted"/>
<gene>
    <name evidence="1" type="ORF">CBI38_30290</name>
</gene>